<dbReference type="AlphaFoldDB" id="A0A9W6ZGU2"/>
<feature type="domain" description="Acid ceramidase N-terminal" evidence="3">
    <location>
        <begin position="52"/>
        <end position="101"/>
    </location>
</feature>
<dbReference type="Proteomes" id="UP001162640">
    <property type="component" value="Unassembled WGS sequence"/>
</dbReference>
<sequence>MRVLQIIAPLITLATAHARYQCPHGKPAKTSEAGWLSNENLMDSNDDRTPKTPNRHIVNLDLAPKDRWTEIGKIYANQSDLIVQYFEDMLPHAAVVAIDKVSHHEDEAQ</sequence>
<gene>
    <name evidence="4" type="ORF">TL16_g01620</name>
</gene>
<dbReference type="EMBL" id="BLQM01000037">
    <property type="protein sequence ID" value="GMH54179.1"/>
    <property type="molecule type" value="Genomic_DNA"/>
</dbReference>
<dbReference type="InterPro" id="IPR029130">
    <property type="entry name" value="Acid_ceramidase_N"/>
</dbReference>
<evidence type="ECO:0000256" key="2">
    <source>
        <dbReference type="SAM" id="SignalP"/>
    </source>
</evidence>
<evidence type="ECO:0000313" key="5">
    <source>
        <dbReference type="Proteomes" id="UP001162640"/>
    </source>
</evidence>
<organism evidence="4 5">
    <name type="scientific">Triparma laevis f. inornata</name>
    <dbReference type="NCBI Taxonomy" id="1714386"/>
    <lineage>
        <taxon>Eukaryota</taxon>
        <taxon>Sar</taxon>
        <taxon>Stramenopiles</taxon>
        <taxon>Ochrophyta</taxon>
        <taxon>Bolidophyceae</taxon>
        <taxon>Parmales</taxon>
        <taxon>Triparmaceae</taxon>
        <taxon>Triparma</taxon>
    </lineage>
</organism>
<reference evidence="5" key="1">
    <citation type="journal article" date="2023" name="Commun. Biol.">
        <title>Genome analysis of Parmales, the sister group of diatoms, reveals the evolutionary specialization of diatoms from phago-mixotrophs to photoautotrophs.</title>
        <authorList>
            <person name="Ban H."/>
            <person name="Sato S."/>
            <person name="Yoshikawa S."/>
            <person name="Yamada K."/>
            <person name="Nakamura Y."/>
            <person name="Ichinomiya M."/>
            <person name="Sato N."/>
            <person name="Blanc-Mathieu R."/>
            <person name="Endo H."/>
            <person name="Kuwata A."/>
            <person name="Ogata H."/>
        </authorList>
    </citation>
    <scope>NUCLEOTIDE SEQUENCE [LARGE SCALE GENOMIC DNA]</scope>
</reference>
<name>A0A9W6ZGU2_9STRA</name>
<evidence type="ECO:0000259" key="3">
    <source>
        <dbReference type="Pfam" id="PF15508"/>
    </source>
</evidence>
<accession>A0A9W6ZGU2</accession>
<proteinExistence type="predicted"/>
<protein>
    <recommendedName>
        <fullName evidence="3">Acid ceramidase N-terminal domain-containing protein</fullName>
    </recommendedName>
</protein>
<feature type="signal peptide" evidence="2">
    <location>
        <begin position="1"/>
        <end position="18"/>
    </location>
</feature>
<comment type="caution">
    <text evidence="4">The sequence shown here is derived from an EMBL/GenBank/DDBJ whole genome shotgun (WGS) entry which is preliminary data.</text>
</comment>
<feature type="chain" id="PRO_5040899875" description="Acid ceramidase N-terminal domain-containing protein" evidence="2">
    <location>
        <begin position="19"/>
        <end position="109"/>
    </location>
</feature>
<evidence type="ECO:0000313" key="4">
    <source>
        <dbReference type="EMBL" id="GMH54179.1"/>
    </source>
</evidence>
<feature type="region of interest" description="Disordered" evidence="1">
    <location>
        <begin position="23"/>
        <end position="55"/>
    </location>
</feature>
<keyword evidence="2" id="KW-0732">Signal</keyword>
<evidence type="ECO:0000256" key="1">
    <source>
        <dbReference type="SAM" id="MobiDB-lite"/>
    </source>
</evidence>
<dbReference type="Pfam" id="PF15508">
    <property type="entry name" value="NAAA-beta"/>
    <property type="match status" value="1"/>
</dbReference>